<keyword evidence="2" id="KW-1003">Cell membrane</keyword>
<dbReference type="InterPro" id="IPR017039">
    <property type="entry name" value="Virul_fac_BrkB"/>
</dbReference>
<feature type="transmembrane region" description="Helical" evidence="6">
    <location>
        <begin position="55"/>
        <end position="74"/>
    </location>
</feature>
<dbReference type="EMBL" id="LAZR01000003">
    <property type="protein sequence ID" value="KKO11454.1"/>
    <property type="molecule type" value="Genomic_DNA"/>
</dbReference>
<evidence type="ECO:0000313" key="7">
    <source>
        <dbReference type="EMBL" id="KKO11454.1"/>
    </source>
</evidence>
<name>A0A0F9Z2U5_9ZZZZ</name>
<dbReference type="AlphaFoldDB" id="A0A0F9Z2U5"/>
<accession>A0A0F9Z2U5</accession>
<organism evidence="7">
    <name type="scientific">marine sediment metagenome</name>
    <dbReference type="NCBI Taxonomy" id="412755"/>
    <lineage>
        <taxon>unclassified sequences</taxon>
        <taxon>metagenomes</taxon>
        <taxon>ecological metagenomes</taxon>
    </lineage>
</organism>
<keyword evidence="4 6" id="KW-1133">Transmembrane helix</keyword>
<keyword evidence="3 6" id="KW-0812">Transmembrane</keyword>
<feature type="transmembrane region" description="Helical" evidence="6">
    <location>
        <begin position="284"/>
        <end position="303"/>
    </location>
</feature>
<feature type="transmembrane region" description="Helical" evidence="6">
    <location>
        <begin position="174"/>
        <end position="194"/>
    </location>
</feature>
<dbReference type="PANTHER" id="PTHR30213">
    <property type="entry name" value="INNER MEMBRANE PROTEIN YHJD"/>
    <property type="match status" value="1"/>
</dbReference>
<evidence type="ECO:0000256" key="5">
    <source>
        <dbReference type="ARBA" id="ARBA00023136"/>
    </source>
</evidence>
<dbReference type="GO" id="GO:0005886">
    <property type="term" value="C:plasma membrane"/>
    <property type="evidence" value="ECO:0007669"/>
    <property type="project" value="UniProtKB-SubCell"/>
</dbReference>
<feature type="transmembrane region" description="Helical" evidence="6">
    <location>
        <begin position="215"/>
        <end position="235"/>
    </location>
</feature>
<feature type="transmembrane region" description="Helical" evidence="6">
    <location>
        <begin position="315"/>
        <end position="336"/>
    </location>
</feature>
<sequence length="483" mass="51959">MNTLDRLQQRFLRLLRTPREELNGWARLLQRQVQLWRFCARQLGRNNALAMSAALSFRSIFAMVPTLVLAFLMLKSLGFVGAQRQLLDDFIHQLGLDRISYTNRPATLEARTLAAVEAAAMQAAAAPAGGMSMTFLPAAAVRGATVTTAGREVTVAGEITSLVEEVEQSLTVGALGPVGVALLIWTALALLMTVERSLNRIFEAPRARSPGRRVLLYWSVLTLAPLLVLLASLAADKAGQAVQGVPVIGWMMGPLGWIAGLIVGAGVLTFVYQLMPNTRVPLRAAATGAAVAFPLWLVARWALVLYVGHVAGRSVYGALGLIPLFLMWLNASWWIFLFGAQLAHTAANLDRMAYAEQDRAHLWGPWDMLAAVVAVARINAAQSGPVSADDVAAMLAGPRDAVDGLLRRLTSAGMIYRVADTRAYLPATPADHTRVADILRVDCAYADPQTPPGQPEIARAVQSVLARSEAGIENLTVADIIHA</sequence>
<evidence type="ECO:0000256" key="4">
    <source>
        <dbReference type="ARBA" id="ARBA00022989"/>
    </source>
</evidence>
<reference evidence="7" key="1">
    <citation type="journal article" date="2015" name="Nature">
        <title>Complex archaea that bridge the gap between prokaryotes and eukaryotes.</title>
        <authorList>
            <person name="Spang A."/>
            <person name="Saw J.H."/>
            <person name="Jorgensen S.L."/>
            <person name="Zaremba-Niedzwiedzka K."/>
            <person name="Martijn J."/>
            <person name="Lind A.E."/>
            <person name="van Eijk R."/>
            <person name="Schleper C."/>
            <person name="Guy L."/>
            <person name="Ettema T.J."/>
        </authorList>
    </citation>
    <scope>NUCLEOTIDE SEQUENCE</scope>
</reference>
<gene>
    <name evidence="7" type="ORF">LCGC14_0019350</name>
</gene>
<evidence type="ECO:0000256" key="3">
    <source>
        <dbReference type="ARBA" id="ARBA00022692"/>
    </source>
</evidence>
<protein>
    <submittedName>
        <fullName evidence="7">Uncharacterized protein</fullName>
    </submittedName>
</protein>
<dbReference type="Pfam" id="PF03631">
    <property type="entry name" value="Virul_fac_BrkB"/>
    <property type="match status" value="1"/>
</dbReference>
<evidence type="ECO:0000256" key="1">
    <source>
        <dbReference type="ARBA" id="ARBA00004651"/>
    </source>
</evidence>
<proteinExistence type="predicted"/>
<keyword evidence="5 6" id="KW-0472">Membrane</keyword>
<comment type="caution">
    <text evidence="7">The sequence shown here is derived from an EMBL/GenBank/DDBJ whole genome shotgun (WGS) entry which is preliminary data.</text>
</comment>
<feature type="transmembrane region" description="Helical" evidence="6">
    <location>
        <begin position="247"/>
        <end position="272"/>
    </location>
</feature>
<evidence type="ECO:0000256" key="6">
    <source>
        <dbReference type="SAM" id="Phobius"/>
    </source>
</evidence>
<evidence type="ECO:0000256" key="2">
    <source>
        <dbReference type="ARBA" id="ARBA00022475"/>
    </source>
</evidence>
<dbReference type="NCBIfam" id="TIGR00765">
    <property type="entry name" value="yihY_not_rbn"/>
    <property type="match status" value="1"/>
</dbReference>
<dbReference type="PANTHER" id="PTHR30213:SF0">
    <property type="entry name" value="UPF0761 MEMBRANE PROTEIN YIHY"/>
    <property type="match status" value="1"/>
</dbReference>
<comment type="subcellular location">
    <subcellularLocation>
        <location evidence="1">Cell membrane</location>
        <topology evidence="1">Multi-pass membrane protein</topology>
    </subcellularLocation>
</comment>